<evidence type="ECO:0000313" key="3">
    <source>
        <dbReference type="Proteomes" id="UP000035579"/>
    </source>
</evidence>
<protein>
    <submittedName>
        <fullName evidence="2">Uncharacterized protein</fullName>
    </submittedName>
</protein>
<keyword evidence="1" id="KW-1133">Transmembrane helix</keyword>
<dbReference type="Proteomes" id="UP000035579">
    <property type="component" value="Chromosome"/>
</dbReference>
<organism evidence="2 3">
    <name type="scientific">Archangium gephyra</name>
    <dbReference type="NCBI Taxonomy" id="48"/>
    <lineage>
        <taxon>Bacteria</taxon>
        <taxon>Pseudomonadati</taxon>
        <taxon>Myxococcota</taxon>
        <taxon>Myxococcia</taxon>
        <taxon>Myxococcales</taxon>
        <taxon>Cystobacterineae</taxon>
        <taxon>Archangiaceae</taxon>
        <taxon>Archangium</taxon>
    </lineage>
</organism>
<sequence length="129" mass="13885">MAAMVLVALNDHVLKGAGLLPGWLTGKLSDFAGLYFAPLLVAELWMLVRPSPVARVAVHRVVWAALGFGVLFSAIKTFPPADRLYEAVLTAVLPRPASNTVDPTDLLALVMLGVAVWDARRLMQRGRPG</sequence>
<dbReference type="KEGG" id="age:AA314_01049"/>
<keyword evidence="1" id="KW-0472">Membrane</keyword>
<reference evidence="2 3" key="1">
    <citation type="submission" date="2015-05" db="EMBL/GenBank/DDBJ databases">
        <title>Genome assembly of Archangium gephyra DSM 2261.</title>
        <authorList>
            <person name="Sharma G."/>
            <person name="Subramanian S."/>
        </authorList>
    </citation>
    <scope>NUCLEOTIDE SEQUENCE [LARGE SCALE GENOMIC DNA]</scope>
    <source>
        <strain evidence="2 3">DSM 2261</strain>
    </source>
</reference>
<dbReference type="EMBL" id="CP011509">
    <property type="protein sequence ID" value="AKI99422.1"/>
    <property type="molecule type" value="Genomic_DNA"/>
</dbReference>
<keyword evidence="1" id="KW-0812">Transmembrane</keyword>
<gene>
    <name evidence="2" type="ORF">AA314_01049</name>
</gene>
<accession>A0AAC8Q1W9</accession>
<dbReference type="AlphaFoldDB" id="A0AAC8Q1W9"/>
<evidence type="ECO:0000256" key="1">
    <source>
        <dbReference type="SAM" id="Phobius"/>
    </source>
</evidence>
<feature type="transmembrane region" description="Helical" evidence="1">
    <location>
        <begin position="106"/>
        <end position="123"/>
    </location>
</feature>
<proteinExistence type="predicted"/>
<name>A0AAC8Q1W9_9BACT</name>
<feature type="transmembrane region" description="Helical" evidence="1">
    <location>
        <begin position="32"/>
        <end position="48"/>
    </location>
</feature>
<evidence type="ECO:0000313" key="2">
    <source>
        <dbReference type="EMBL" id="AKI99422.1"/>
    </source>
</evidence>
<feature type="transmembrane region" description="Helical" evidence="1">
    <location>
        <begin position="60"/>
        <end position="78"/>
    </location>
</feature>